<dbReference type="OrthoDB" id="9795498at2"/>
<dbReference type="Gene3D" id="3.40.50.150">
    <property type="entry name" value="Vaccinia Virus protein VP39"/>
    <property type="match status" value="1"/>
</dbReference>
<comment type="caution">
    <text evidence="1">The sequence shown here is derived from an EMBL/GenBank/DDBJ whole genome shotgun (WGS) entry which is preliminary data.</text>
</comment>
<dbReference type="SUPFAM" id="SSF53335">
    <property type="entry name" value="S-adenosyl-L-methionine-dependent methyltransferases"/>
    <property type="match status" value="1"/>
</dbReference>
<dbReference type="Pfam" id="PF13578">
    <property type="entry name" value="Methyltransf_24"/>
    <property type="match status" value="1"/>
</dbReference>
<dbReference type="EMBL" id="QNRT01000002">
    <property type="protein sequence ID" value="RBP51496.1"/>
    <property type="molecule type" value="Genomic_DNA"/>
</dbReference>
<sequence length="332" mass="37468">MKEVNKKGEGNFSGGGVESTGGFVDAKSMSAEEMQTLISLAKKIIWLEPGVRERLQKAKVNVVPSNFYSDIPSVADIRESFEYREEDVPVFDNIFDLEALRSFIDVIQVYAKEFTPPSDGDRENVTGFYWSNPAFSRLDAMSYYCMIRHFKPKKILEIGSGFSTLVADAAIKANGFGEIVCIEPYPMDFLENIDSVKEIVREKVQDIPVADAVAMIDESDIWFIDSTHTVKIGSDCLYIYLKLMPEVKTKTIVHSHDIYLPFGMPKSSALNSHIYWTEQYLLYAYLLDNPKASVLFGSWFTHCCMNIEAKKLMEGTGVGTRGASFWYSLNCD</sequence>
<gene>
    <name evidence="1" type="ORF">DFR28_102926</name>
</gene>
<protein>
    <submittedName>
        <fullName evidence="1">Methyltransferase family protein</fullName>
    </submittedName>
</protein>
<dbReference type="InterPro" id="IPR029063">
    <property type="entry name" value="SAM-dependent_MTases_sf"/>
</dbReference>
<accession>A0A395JL27</accession>
<dbReference type="GO" id="GO:0008168">
    <property type="term" value="F:methyltransferase activity"/>
    <property type="evidence" value="ECO:0007669"/>
    <property type="project" value="UniProtKB-KW"/>
</dbReference>
<proteinExistence type="predicted"/>
<dbReference type="InParanoid" id="A0A395JL27"/>
<evidence type="ECO:0000313" key="2">
    <source>
        <dbReference type="Proteomes" id="UP000253083"/>
    </source>
</evidence>
<evidence type="ECO:0000313" key="1">
    <source>
        <dbReference type="EMBL" id="RBP51496.1"/>
    </source>
</evidence>
<organism evidence="1 2">
    <name type="scientific">Arenicella xantha</name>
    <dbReference type="NCBI Taxonomy" id="644221"/>
    <lineage>
        <taxon>Bacteria</taxon>
        <taxon>Pseudomonadati</taxon>
        <taxon>Pseudomonadota</taxon>
        <taxon>Gammaproteobacteria</taxon>
        <taxon>Arenicellales</taxon>
        <taxon>Arenicellaceae</taxon>
        <taxon>Arenicella</taxon>
    </lineage>
</organism>
<keyword evidence="1" id="KW-0808">Transferase</keyword>
<reference evidence="1 2" key="1">
    <citation type="submission" date="2018-06" db="EMBL/GenBank/DDBJ databases">
        <title>Genomic Encyclopedia of Type Strains, Phase IV (KMG-IV): sequencing the most valuable type-strain genomes for metagenomic binning, comparative biology and taxonomic classification.</title>
        <authorList>
            <person name="Goeker M."/>
        </authorList>
    </citation>
    <scope>NUCLEOTIDE SEQUENCE [LARGE SCALE GENOMIC DNA]</scope>
    <source>
        <strain evidence="1 2">DSM 24032</strain>
    </source>
</reference>
<keyword evidence="2" id="KW-1185">Reference proteome</keyword>
<name>A0A395JL27_9GAMM</name>
<dbReference type="AlphaFoldDB" id="A0A395JL27"/>
<keyword evidence="1" id="KW-0489">Methyltransferase</keyword>
<dbReference type="Proteomes" id="UP000253083">
    <property type="component" value="Unassembled WGS sequence"/>
</dbReference>
<dbReference type="RefSeq" id="WP_113954260.1">
    <property type="nucleotide sequence ID" value="NZ_QNRT01000002.1"/>
</dbReference>
<dbReference type="GO" id="GO:0032259">
    <property type="term" value="P:methylation"/>
    <property type="evidence" value="ECO:0007669"/>
    <property type="project" value="UniProtKB-KW"/>
</dbReference>